<proteinExistence type="predicted"/>
<dbReference type="NCBIfam" id="TIGR04563">
    <property type="entry name" value="TIGR04563 family protein"/>
    <property type="match status" value="1"/>
</dbReference>
<evidence type="ECO:0000313" key="2">
    <source>
        <dbReference type="Proteomes" id="UP000321595"/>
    </source>
</evidence>
<dbReference type="InterPro" id="IPR030822">
    <property type="entry name" value="MXAN_4361/MXAN_4362"/>
</dbReference>
<protein>
    <submittedName>
        <fullName evidence="1">TIGR04563 family protein</fullName>
    </submittedName>
</protein>
<sequence>MAAKKKLTLYFSEDLLEDARIEAERQDRSISWVLEQAWKMARERMKDVPGVEDLHLSLEPRN</sequence>
<dbReference type="OrthoDB" id="5519880at2"/>
<dbReference type="KEGG" id="bbae:FRD01_01790"/>
<name>A0A5B8XLL1_9DELT</name>
<evidence type="ECO:0000313" key="1">
    <source>
        <dbReference type="EMBL" id="QED26011.1"/>
    </source>
</evidence>
<dbReference type="EMBL" id="CP042467">
    <property type="protein sequence ID" value="QED26011.1"/>
    <property type="molecule type" value="Genomic_DNA"/>
</dbReference>
<organism evidence="1 2">
    <name type="scientific">Microvenator marinus</name>
    <dbReference type="NCBI Taxonomy" id="2600177"/>
    <lineage>
        <taxon>Bacteria</taxon>
        <taxon>Deltaproteobacteria</taxon>
        <taxon>Bradymonadales</taxon>
        <taxon>Microvenatoraceae</taxon>
        <taxon>Microvenator</taxon>
    </lineage>
</organism>
<gene>
    <name evidence="1" type="ORF">FRD01_01790</name>
</gene>
<dbReference type="AlphaFoldDB" id="A0A5B8XLL1"/>
<dbReference type="Proteomes" id="UP000321595">
    <property type="component" value="Chromosome"/>
</dbReference>
<reference evidence="1 2" key="1">
    <citation type="submission" date="2019-08" db="EMBL/GenBank/DDBJ databases">
        <authorList>
            <person name="Liang Q."/>
        </authorList>
    </citation>
    <scope>NUCLEOTIDE SEQUENCE [LARGE SCALE GENOMIC DNA]</scope>
    <source>
        <strain evidence="1 2">V1718</strain>
    </source>
</reference>
<accession>A0A5B8XLL1</accession>
<dbReference type="RefSeq" id="WP_146957082.1">
    <property type="nucleotide sequence ID" value="NZ_CP042467.1"/>
</dbReference>
<keyword evidence="2" id="KW-1185">Reference proteome</keyword>